<dbReference type="PANTHER" id="PTHR43022:SF1">
    <property type="entry name" value="PROTEIN SMF"/>
    <property type="match status" value="1"/>
</dbReference>
<evidence type="ECO:0000256" key="1">
    <source>
        <dbReference type="ARBA" id="ARBA00006525"/>
    </source>
</evidence>
<dbReference type="Gene3D" id="1.10.10.10">
    <property type="entry name" value="Winged helix-like DNA-binding domain superfamily/Winged helix DNA-binding domain"/>
    <property type="match status" value="1"/>
</dbReference>
<proteinExistence type="inferred from homology"/>
<dbReference type="InterPro" id="IPR003488">
    <property type="entry name" value="DprA"/>
</dbReference>
<dbReference type="EMBL" id="APKE01000022">
    <property type="protein sequence ID" value="KAF0675804.1"/>
    <property type="molecule type" value="Genomic_DNA"/>
</dbReference>
<feature type="region of interest" description="Disordered" evidence="2">
    <location>
        <begin position="296"/>
        <end position="390"/>
    </location>
</feature>
<dbReference type="AlphaFoldDB" id="A0A921NW14"/>
<accession>A0A921NW14</accession>
<dbReference type="InterPro" id="IPR041614">
    <property type="entry name" value="DprA_WH"/>
</dbReference>
<comment type="caution">
    <text evidence="5">The sequence shown here is derived from an EMBL/GenBank/DDBJ whole genome shotgun (WGS) entry which is preliminary data.</text>
</comment>
<dbReference type="RefSeq" id="WP_159965451.1">
    <property type="nucleotide sequence ID" value="NZ_APKE01000022.1"/>
</dbReference>
<dbReference type="Pfam" id="PF02481">
    <property type="entry name" value="DNA_processg_A"/>
    <property type="match status" value="1"/>
</dbReference>
<evidence type="ECO:0000259" key="3">
    <source>
        <dbReference type="Pfam" id="PF02481"/>
    </source>
</evidence>
<dbReference type="InterPro" id="IPR057666">
    <property type="entry name" value="DrpA_SLOG"/>
</dbReference>
<protein>
    <submittedName>
        <fullName evidence="5">DNA processing chain A</fullName>
    </submittedName>
</protein>
<dbReference type="Pfam" id="PF17782">
    <property type="entry name" value="WHD_DprA"/>
    <property type="match status" value="1"/>
</dbReference>
<dbReference type="NCBIfam" id="TIGR00732">
    <property type="entry name" value="dprA"/>
    <property type="match status" value="1"/>
</dbReference>
<feature type="domain" description="Smf/DprA SLOG" evidence="3">
    <location>
        <begin position="93"/>
        <end position="295"/>
    </location>
</feature>
<dbReference type="OrthoDB" id="9785707at2"/>
<evidence type="ECO:0000256" key="2">
    <source>
        <dbReference type="SAM" id="MobiDB-lite"/>
    </source>
</evidence>
<dbReference type="GO" id="GO:0009294">
    <property type="term" value="P:DNA-mediated transformation"/>
    <property type="evidence" value="ECO:0007669"/>
    <property type="project" value="InterPro"/>
</dbReference>
<feature type="compositionally biased region" description="Low complexity" evidence="2">
    <location>
        <begin position="308"/>
        <end position="331"/>
    </location>
</feature>
<feature type="compositionally biased region" description="Low complexity" evidence="2">
    <location>
        <begin position="338"/>
        <end position="358"/>
    </location>
</feature>
<keyword evidence="6" id="KW-1185">Reference proteome</keyword>
<dbReference type="SUPFAM" id="SSF102405">
    <property type="entry name" value="MCP/YpsA-like"/>
    <property type="match status" value="1"/>
</dbReference>
<evidence type="ECO:0000313" key="5">
    <source>
        <dbReference type="EMBL" id="KAF0675804.1"/>
    </source>
</evidence>
<dbReference type="Gene3D" id="3.40.50.450">
    <property type="match status" value="1"/>
</dbReference>
<organism evidence="5 6">
    <name type="scientific">Profundibacterium mesophilum KAUST100406-0324</name>
    <dbReference type="NCBI Taxonomy" id="1037889"/>
    <lineage>
        <taxon>Bacteria</taxon>
        <taxon>Pseudomonadati</taxon>
        <taxon>Pseudomonadota</taxon>
        <taxon>Alphaproteobacteria</taxon>
        <taxon>Rhodobacterales</taxon>
        <taxon>Roseobacteraceae</taxon>
        <taxon>Profundibacterium</taxon>
    </lineage>
</organism>
<evidence type="ECO:0000259" key="4">
    <source>
        <dbReference type="Pfam" id="PF17782"/>
    </source>
</evidence>
<gene>
    <name evidence="5" type="ORF">PMES_01890</name>
</gene>
<feature type="domain" description="DprA winged helix" evidence="4">
    <location>
        <begin position="394"/>
        <end position="444"/>
    </location>
</feature>
<dbReference type="InterPro" id="IPR036388">
    <property type="entry name" value="WH-like_DNA-bd_sf"/>
</dbReference>
<sequence length="450" mass="46860">MTERRSRSLPLLTPPLKEGDWLDWLRLLRSRRVGPVTFRRLIEAHGSAGAALDALPAIAAEAGDSDYVPCTRAAAQRELDVGQAAGAVPLALGGEDYPAALEDLNDPPPLLWAIGQRALLSRPAVALVGARNASSLGLRMARDLARDLSREGQVVVSGLARGVDAAAHREALDHGTIAVMGGGVDIPYPAETSEIFERIGDLGLRLSEQPMGMVPRARHFPRRNRLISGLARAVIVVEAAARSGSMITARDALDQGREVLAVPGHPLDARAAGCNILIREGAVLLRGTRDLHEALALPEPAPRRKRAASGALAARARDAAGAPENGGADRPAAPPSPAARAPARAPARRGPLTSTPAPARSPGPGPSGHADPPCEGAGDLAGPGERRSVRGDTPEMAARILCHLGPSPTQEDQLIRDLGVTAAALAPAILDLEIAGLVERQPGGQLVRLE</sequence>
<dbReference type="Pfam" id="PF21102">
    <property type="entry name" value="DprA_N"/>
    <property type="match status" value="1"/>
</dbReference>
<reference evidence="5" key="1">
    <citation type="submission" date="2013-03" db="EMBL/GenBank/DDBJ databases">
        <title>Genome Sequence of the Profundibacterium mesophilum strain KAUST100406-0324T from Red Sea, a novel genus in the family Rhodobacteraceae.</title>
        <authorList>
            <person name="Essack M."/>
            <person name="Alam I."/>
            <person name="Lafi F."/>
            <person name="Alawi W."/>
            <person name="Kamanu F."/>
            <person name="Al-Suwailem A."/>
            <person name="Lee O.O."/>
            <person name="Xu Y."/>
            <person name="Bajic V."/>
            <person name="Qian P.-Y."/>
            <person name="Archer J."/>
        </authorList>
    </citation>
    <scope>NUCLEOTIDE SEQUENCE</scope>
    <source>
        <strain evidence="5">KAUST100406-0324</strain>
    </source>
</reference>
<dbReference type="PANTHER" id="PTHR43022">
    <property type="entry name" value="PROTEIN SMF"/>
    <property type="match status" value="1"/>
</dbReference>
<name>A0A921NW14_9RHOB</name>
<evidence type="ECO:0000313" key="6">
    <source>
        <dbReference type="Proteomes" id="UP000698242"/>
    </source>
</evidence>
<comment type="similarity">
    <text evidence="1">Belongs to the DprA/Smf family.</text>
</comment>
<dbReference type="Proteomes" id="UP000698242">
    <property type="component" value="Unassembled WGS sequence"/>
</dbReference>